<feature type="signal peptide" evidence="1">
    <location>
        <begin position="1"/>
        <end position="23"/>
    </location>
</feature>
<dbReference type="Proteomes" id="UP001054837">
    <property type="component" value="Unassembled WGS sequence"/>
</dbReference>
<gene>
    <name evidence="3" type="ORF">CDAR_536801</name>
</gene>
<feature type="domain" description="TIL" evidence="2">
    <location>
        <begin position="31"/>
        <end position="90"/>
    </location>
</feature>
<dbReference type="Pfam" id="PF01826">
    <property type="entry name" value="TIL"/>
    <property type="match status" value="1"/>
</dbReference>
<keyword evidence="1" id="KW-0732">Signal</keyword>
<feature type="chain" id="PRO_5043607422" description="TIL domain-containing protein" evidence="1">
    <location>
        <begin position="24"/>
        <end position="91"/>
    </location>
</feature>
<evidence type="ECO:0000313" key="3">
    <source>
        <dbReference type="EMBL" id="GIX89049.1"/>
    </source>
</evidence>
<proteinExistence type="predicted"/>
<dbReference type="Gene3D" id="2.10.25.10">
    <property type="entry name" value="Laminin"/>
    <property type="match status" value="1"/>
</dbReference>
<accession>A0AAV4NW69</accession>
<sequence length="91" mass="10081">MKVFIVLLLVAVTFAFESKSVVAFEIREQPCPTNKTWGQFGDCPDSCYNTNNEDKRPCSLILKIGCKCAPGYILLGDRDSSSNCIKPEDCP</sequence>
<organism evidence="3 4">
    <name type="scientific">Caerostris darwini</name>
    <dbReference type="NCBI Taxonomy" id="1538125"/>
    <lineage>
        <taxon>Eukaryota</taxon>
        <taxon>Metazoa</taxon>
        <taxon>Ecdysozoa</taxon>
        <taxon>Arthropoda</taxon>
        <taxon>Chelicerata</taxon>
        <taxon>Arachnida</taxon>
        <taxon>Araneae</taxon>
        <taxon>Araneomorphae</taxon>
        <taxon>Entelegynae</taxon>
        <taxon>Araneoidea</taxon>
        <taxon>Araneidae</taxon>
        <taxon>Caerostris</taxon>
    </lineage>
</organism>
<comment type="caution">
    <text evidence="3">The sequence shown here is derived from an EMBL/GenBank/DDBJ whole genome shotgun (WGS) entry which is preliminary data.</text>
</comment>
<evidence type="ECO:0000256" key="1">
    <source>
        <dbReference type="SAM" id="SignalP"/>
    </source>
</evidence>
<reference evidence="3 4" key="1">
    <citation type="submission" date="2021-06" db="EMBL/GenBank/DDBJ databases">
        <title>Caerostris darwini draft genome.</title>
        <authorList>
            <person name="Kono N."/>
            <person name="Arakawa K."/>
        </authorList>
    </citation>
    <scope>NUCLEOTIDE SEQUENCE [LARGE SCALE GENOMIC DNA]</scope>
</reference>
<keyword evidence="4" id="KW-1185">Reference proteome</keyword>
<evidence type="ECO:0000259" key="2">
    <source>
        <dbReference type="Pfam" id="PF01826"/>
    </source>
</evidence>
<dbReference type="AlphaFoldDB" id="A0AAV4NW69"/>
<dbReference type="CDD" id="cd19941">
    <property type="entry name" value="TIL"/>
    <property type="match status" value="1"/>
</dbReference>
<dbReference type="InterPro" id="IPR036084">
    <property type="entry name" value="Ser_inhib-like_sf"/>
</dbReference>
<name>A0AAV4NW69_9ARAC</name>
<protein>
    <recommendedName>
        <fullName evidence="2">TIL domain-containing protein</fullName>
    </recommendedName>
</protein>
<evidence type="ECO:0000313" key="4">
    <source>
        <dbReference type="Proteomes" id="UP001054837"/>
    </source>
</evidence>
<dbReference type="SUPFAM" id="SSF57567">
    <property type="entry name" value="Serine protease inhibitors"/>
    <property type="match status" value="1"/>
</dbReference>
<dbReference type="InterPro" id="IPR002919">
    <property type="entry name" value="TIL_dom"/>
</dbReference>
<dbReference type="EMBL" id="BPLQ01002132">
    <property type="protein sequence ID" value="GIX89049.1"/>
    <property type="molecule type" value="Genomic_DNA"/>
</dbReference>